<dbReference type="AlphaFoldDB" id="A0A0C3H7C6"/>
<protein>
    <submittedName>
        <fullName evidence="1">Uncharacterized protein</fullName>
    </submittedName>
</protein>
<reference evidence="1 2" key="1">
    <citation type="submission" date="2014-04" db="EMBL/GenBank/DDBJ databases">
        <authorList>
            <consortium name="DOE Joint Genome Institute"/>
            <person name="Kuo A."/>
            <person name="Martino E."/>
            <person name="Perotto S."/>
            <person name="Kohler A."/>
            <person name="Nagy L.G."/>
            <person name="Floudas D."/>
            <person name="Copeland A."/>
            <person name="Barry K.W."/>
            <person name="Cichocki N."/>
            <person name="Veneault-Fourrey C."/>
            <person name="LaButti K."/>
            <person name="Lindquist E.A."/>
            <person name="Lipzen A."/>
            <person name="Lundell T."/>
            <person name="Morin E."/>
            <person name="Murat C."/>
            <person name="Sun H."/>
            <person name="Tunlid A."/>
            <person name="Henrissat B."/>
            <person name="Grigoriev I.V."/>
            <person name="Hibbett D.S."/>
            <person name="Martin F."/>
            <person name="Nordberg H.P."/>
            <person name="Cantor M.N."/>
            <person name="Hua S.X."/>
        </authorList>
    </citation>
    <scope>NUCLEOTIDE SEQUENCE [LARGE SCALE GENOMIC DNA]</scope>
    <source>
        <strain evidence="1 2">Zn</strain>
    </source>
</reference>
<proteinExistence type="predicted"/>
<dbReference type="HOGENOM" id="CLU_2085469_0_0_1"/>
<gene>
    <name evidence="1" type="ORF">OIDMADRAFT_30764</name>
</gene>
<dbReference type="Proteomes" id="UP000054321">
    <property type="component" value="Unassembled WGS sequence"/>
</dbReference>
<keyword evidence="2" id="KW-1185">Reference proteome</keyword>
<dbReference type="EMBL" id="KN832879">
    <property type="protein sequence ID" value="KIM99124.1"/>
    <property type="molecule type" value="Genomic_DNA"/>
</dbReference>
<sequence length="117" mass="12172">MVAIQNIVFTIAAGATMVRGSNNVRARDAALNAAFKGCSEALDHGAKPSVAHNHDGSVSFIHYPAVCETEANTYKPTNGMTITISGNIITVKNAPADFLAALDAPGFLGRAARILCD</sequence>
<evidence type="ECO:0000313" key="2">
    <source>
        <dbReference type="Proteomes" id="UP000054321"/>
    </source>
</evidence>
<evidence type="ECO:0000313" key="1">
    <source>
        <dbReference type="EMBL" id="KIM99124.1"/>
    </source>
</evidence>
<accession>A0A0C3H7C6</accession>
<name>A0A0C3H7C6_OIDMZ</name>
<dbReference type="InParanoid" id="A0A0C3H7C6"/>
<reference evidence="2" key="2">
    <citation type="submission" date="2015-01" db="EMBL/GenBank/DDBJ databases">
        <title>Evolutionary Origins and Diversification of the Mycorrhizal Mutualists.</title>
        <authorList>
            <consortium name="DOE Joint Genome Institute"/>
            <consortium name="Mycorrhizal Genomics Consortium"/>
            <person name="Kohler A."/>
            <person name="Kuo A."/>
            <person name="Nagy L.G."/>
            <person name="Floudas D."/>
            <person name="Copeland A."/>
            <person name="Barry K.W."/>
            <person name="Cichocki N."/>
            <person name="Veneault-Fourrey C."/>
            <person name="LaButti K."/>
            <person name="Lindquist E.A."/>
            <person name="Lipzen A."/>
            <person name="Lundell T."/>
            <person name="Morin E."/>
            <person name="Murat C."/>
            <person name="Riley R."/>
            <person name="Ohm R."/>
            <person name="Sun H."/>
            <person name="Tunlid A."/>
            <person name="Henrissat B."/>
            <person name="Grigoriev I.V."/>
            <person name="Hibbett D.S."/>
            <person name="Martin F."/>
        </authorList>
    </citation>
    <scope>NUCLEOTIDE SEQUENCE [LARGE SCALE GENOMIC DNA]</scope>
    <source>
        <strain evidence="2">Zn</strain>
    </source>
</reference>
<organism evidence="1 2">
    <name type="scientific">Oidiodendron maius (strain Zn)</name>
    <dbReference type="NCBI Taxonomy" id="913774"/>
    <lineage>
        <taxon>Eukaryota</taxon>
        <taxon>Fungi</taxon>
        <taxon>Dikarya</taxon>
        <taxon>Ascomycota</taxon>
        <taxon>Pezizomycotina</taxon>
        <taxon>Leotiomycetes</taxon>
        <taxon>Leotiomycetes incertae sedis</taxon>
        <taxon>Myxotrichaceae</taxon>
        <taxon>Oidiodendron</taxon>
    </lineage>
</organism>